<evidence type="ECO:0000256" key="1">
    <source>
        <dbReference type="SAM" id="MobiDB-lite"/>
    </source>
</evidence>
<feature type="transmembrane region" description="Helical" evidence="2">
    <location>
        <begin position="56"/>
        <end position="78"/>
    </location>
</feature>
<protein>
    <submittedName>
        <fullName evidence="3">Uncharacterized protein</fullName>
    </submittedName>
</protein>
<evidence type="ECO:0000313" key="4">
    <source>
        <dbReference type="Proteomes" id="UP000315017"/>
    </source>
</evidence>
<feature type="compositionally biased region" description="Low complexity" evidence="1">
    <location>
        <begin position="548"/>
        <end position="560"/>
    </location>
</feature>
<gene>
    <name evidence="3" type="ORF">ETAA8_30190</name>
</gene>
<dbReference type="AlphaFoldDB" id="A0A517YCH1"/>
<sequence length="670" mass="73259">MTRLSTLRTQLSSLRRARSLVRVATAGAALVIAALWALVAVLVLDLLFELPAPQRLVVMAIAIGAVVWAAIKFTWPLLQQHESVEDMALLVERQQKIDSDLIAALQFESTQAGTWGSQQLEGAVIDYVAHVGNQLNVFEGFSRTQMIRRAALLAVTGVVLIAAAIVYPHYAGAFFNRLLLGGRHYPTATTIERIVINQKKVLEENVEGCAPQSMKAAQGRPLEFAVFTRGHKPEAAALTLTATGVTRTRTQLDLKPATREERLNRLRRAAEMMEAAAKNDEIDISQPWREQVALLLAFDADEHSAQVLKTEQRSSLAELASQVAAQLKSDGAIQEHKSLFLVQQPRLLESVRYSLVAGDAWTDPATISMIPLPAVEPSLKIVPPAYAQQEAVPDAGQRQVALLSGSSLEIALDCTNGKRLQSAWINLRQRETTERLDLAVQDRHGTKWALVDLQGHTPLKNIREEFRYELQVIDEDGLSLEMPIRGSVRIKPDRPPTAAADVVHKVVLPTAEPVVHYRAADDYGIASLKLIAEVERRTDDNVAAAAPEESAQTTGTAEATTAVEKKEFPLLTTSEPLRAGKLPLDASFALPLSSLALNKGDRVKITLEVVDYRGDNEAGQPAGERYQSDPLVLEISDESGVLAAISEADQRSEQRLTDIIKRQLGIGESP</sequence>
<organism evidence="3 4">
    <name type="scientific">Anatilimnocola aggregata</name>
    <dbReference type="NCBI Taxonomy" id="2528021"/>
    <lineage>
        <taxon>Bacteria</taxon>
        <taxon>Pseudomonadati</taxon>
        <taxon>Planctomycetota</taxon>
        <taxon>Planctomycetia</taxon>
        <taxon>Pirellulales</taxon>
        <taxon>Pirellulaceae</taxon>
        <taxon>Anatilimnocola</taxon>
    </lineage>
</organism>
<feature type="transmembrane region" description="Helical" evidence="2">
    <location>
        <begin position="20"/>
        <end position="44"/>
    </location>
</feature>
<keyword evidence="2" id="KW-0812">Transmembrane</keyword>
<dbReference type="OrthoDB" id="256197at2"/>
<dbReference type="EMBL" id="CP036274">
    <property type="protein sequence ID" value="QDU27928.1"/>
    <property type="molecule type" value="Genomic_DNA"/>
</dbReference>
<evidence type="ECO:0000313" key="3">
    <source>
        <dbReference type="EMBL" id="QDU27928.1"/>
    </source>
</evidence>
<dbReference type="Proteomes" id="UP000315017">
    <property type="component" value="Chromosome"/>
</dbReference>
<name>A0A517YCH1_9BACT</name>
<feature type="transmembrane region" description="Helical" evidence="2">
    <location>
        <begin position="150"/>
        <end position="170"/>
    </location>
</feature>
<dbReference type="RefSeq" id="WP_145089356.1">
    <property type="nucleotide sequence ID" value="NZ_CP036274.1"/>
</dbReference>
<dbReference type="KEGG" id="aagg:ETAA8_30190"/>
<feature type="region of interest" description="Disordered" evidence="1">
    <location>
        <begin position="541"/>
        <end position="560"/>
    </location>
</feature>
<reference evidence="3 4" key="1">
    <citation type="submission" date="2019-02" db="EMBL/GenBank/DDBJ databases">
        <title>Deep-cultivation of Planctomycetes and their phenomic and genomic characterization uncovers novel biology.</title>
        <authorList>
            <person name="Wiegand S."/>
            <person name="Jogler M."/>
            <person name="Boedeker C."/>
            <person name="Pinto D."/>
            <person name="Vollmers J."/>
            <person name="Rivas-Marin E."/>
            <person name="Kohn T."/>
            <person name="Peeters S.H."/>
            <person name="Heuer A."/>
            <person name="Rast P."/>
            <person name="Oberbeckmann S."/>
            <person name="Bunk B."/>
            <person name="Jeske O."/>
            <person name="Meyerdierks A."/>
            <person name="Storesund J.E."/>
            <person name="Kallscheuer N."/>
            <person name="Luecker S."/>
            <person name="Lage O.M."/>
            <person name="Pohl T."/>
            <person name="Merkel B.J."/>
            <person name="Hornburger P."/>
            <person name="Mueller R.-W."/>
            <person name="Bruemmer F."/>
            <person name="Labrenz M."/>
            <person name="Spormann A.M."/>
            <person name="Op den Camp H."/>
            <person name="Overmann J."/>
            <person name="Amann R."/>
            <person name="Jetten M.S.M."/>
            <person name="Mascher T."/>
            <person name="Medema M.H."/>
            <person name="Devos D.P."/>
            <person name="Kaster A.-K."/>
            <person name="Ovreas L."/>
            <person name="Rohde M."/>
            <person name="Galperin M.Y."/>
            <person name="Jogler C."/>
        </authorList>
    </citation>
    <scope>NUCLEOTIDE SEQUENCE [LARGE SCALE GENOMIC DNA]</scope>
    <source>
        <strain evidence="3 4">ETA_A8</strain>
    </source>
</reference>
<proteinExistence type="predicted"/>
<keyword evidence="2" id="KW-0472">Membrane</keyword>
<keyword evidence="4" id="KW-1185">Reference proteome</keyword>
<evidence type="ECO:0000256" key="2">
    <source>
        <dbReference type="SAM" id="Phobius"/>
    </source>
</evidence>
<accession>A0A517YCH1</accession>
<keyword evidence="2" id="KW-1133">Transmembrane helix</keyword>